<proteinExistence type="predicted"/>
<gene>
    <name evidence="1" type="ORF">FLL46_19140</name>
</gene>
<reference evidence="1 2" key="1">
    <citation type="submission" date="2019-07" db="EMBL/GenBank/DDBJ databases">
        <title>Draft genome for Aliikangiella sp. M105.</title>
        <authorList>
            <person name="Wang G."/>
        </authorList>
    </citation>
    <scope>NUCLEOTIDE SEQUENCE [LARGE SCALE GENOMIC DNA]</scope>
    <source>
        <strain evidence="1 2">M105</strain>
    </source>
</reference>
<keyword evidence="2" id="KW-1185">Reference proteome</keyword>
<accession>A0A545U797</accession>
<evidence type="ECO:0000313" key="2">
    <source>
        <dbReference type="Proteomes" id="UP000315439"/>
    </source>
</evidence>
<comment type="caution">
    <text evidence="1">The sequence shown here is derived from an EMBL/GenBank/DDBJ whole genome shotgun (WGS) entry which is preliminary data.</text>
</comment>
<dbReference type="OrthoDB" id="7055621at2"/>
<sequence>MLRFLIKFLLLAIVLTAASVLIAEWKLKKDIDAFARAIQPFVEFDYESANIGLTGEIRLHSITAFVEPLDVNVEIGELRFSAGNLYELAFLESDIRNNKLPENVQLKVRDVLLPFTPLLTRSLQSNAPPASNDILETAYCGDVERIGISEFEAMGFDYLAFSTEFFYLLDKYSGSVVLNGTIDVEDAFKVDYQVNVGGVMAWLESIAQREIGQARQEVVLPDLSLLEIRAQDKGYNQRKAQYCALKQDTTVEDYYAQHPKELEKILNESGIQLSEELKLLYPESIKPESEIYWFFQPKVNFEFAGITYYSYEELLDLSGFRLAINNKSVKQLMSGWSFANYSNIAELVAKEKRRLSIEANNQYETVLVSKSYQTVPLSSAGNYINFPVKLTRDDGHLYEGKLIKTSDKSLWVLIRSAQGEATIPVARNRIIQIEAYKVVL</sequence>
<organism evidence="1 2">
    <name type="scientific">Aliikangiella coralliicola</name>
    <dbReference type="NCBI Taxonomy" id="2592383"/>
    <lineage>
        <taxon>Bacteria</taxon>
        <taxon>Pseudomonadati</taxon>
        <taxon>Pseudomonadota</taxon>
        <taxon>Gammaproteobacteria</taxon>
        <taxon>Oceanospirillales</taxon>
        <taxon>Pleioneaceae</taxon>
        <taxon>Aliikangiella</taxon>
    </lineage>
</organism>
<dbReference type="RefSeq" id="WP_142932960.1">
    <property type="nucleotide sequence ID" value="NZ_ML660168.1"/>
</dbReference>
<name>A0A545U797_9GAMM</name>
<dbReference type="Proteomes" id="UP000315439">
    <property type="component" value="Unassembled WGS sequence"/>
</dbReference>
<dbReference type="EMBL" id="VIKS01000012">
    <property type="protein sequence ID" value="TQV85283.1"/>
    <property type="molecule type" value="Genomic_DNA"/>
</dbReference>
<evidence type="ECO:0000313" key="1">
    <source>
        <dbReference type="EMBL" id="TQV85283.1"/>
    </source>
</evidence>
<protein>
    <submittedName>
        <fullName evidence="1">Uncharacterized protein</fullName>
    </submittedName>
</protein>
<dbReference type="AlphaFoldDB" id="A0A545U797"/>